<name>A0A914CPX9_9BILA</name>
<dbReference type="Gene3D" id="1.20.5.690">
    <property type="entry name" value="Importin-alpha, importin-beta-binding domain"/>
    <property type="match status" value="1"/>
</dbReference>
<comment type="similarity">
    <text evidence="1 5">Belongs to the importin alpha family.</text>
</comment>
<dbReference type="InterPro" id="IPR036975">
    <property type="entry name" value="Importin-a_IBB_sf"/>
</dbReference>
<keyword evidence="2 5" id="KW-0813">Transport</keyword>
<protein>
    <recommendedName>
        <fullName evidence="5">Importin subunit alpha</fullName>
    </recommendedName>
</protein>
<dbReference type="GO" id="GO:0005737">
    <property type="term" value="C:cytoplasm"/>
    <property type="evidence" value="ECO:0007669"/>
    <property type="project" value="InterPro"/>
</dbReference>
<dbReference type="InterPro" id="IPR002652">
    <property type="entry name" value="Importin-a_IBB"/>
</dbReference>
<evidence type="ECO:0000256" key="2">
    <source>
        <dbReference type="ARBA" id="ARBA00022448"/>
    </source>
</evidence>
<dbReference type="AlphaFoldDB" id="A0A914CPX9"/>
<dbReference type="InterPro" id="IPR000225">
    <property type="entry name" value="Armadillo"/>
</dbReference>
<evidence type="ECO:0000256" key="5">
    <source>
        <dbReference type="PIRNR" id="PIRNR005673"/>
    </source>
</evidence>
<dbReference type="InterPro" id="IPR024931">
    <property type="entry name" value="Importin_alpha"/>
</dbReference>
<evidence type="ECO:0000256" key="3">
    <source>
        <dbReference type="ARBA" id="ARBA00022737"/>
    </source>
</evidence>
<dbReference type="PIRSF" id="PIRSF005673">
    <property type="entry name" value="Importin_alpha"/>
    <property type="match status" value="1"/>
</dbReference>
<dbReference type="InterPro" id="IPR016024">
    <property type="entry name" value="ARM-type_fold"/>
</dbReference>
<feature type="domain" description="IBB" evidence="8">
    <location>
        <begin position="1"/>
        <end position="60"/>
    </location>
</feature>
<sequence>MPMDNAVDTEHNDRSKMYKNSGKPDDLRRRRVETSVELRRQKRSDDLMKRRNINLEQDSEESDAQESIGESTKNKTPVRITPEEARNILLNNPSLEQMQFAFEQIRRLLSINNNPPVDDIINAGLVEALVKALEVQDRKVQFEAAWGLTNIVSGTSDQTLIGVRAGCVKPLVPLMFSDDIPLAEQAMWAIANIAGDSAQLRDHVIQNGVIPALDCLMSKLEKLPKITQRTLAWTYSNLCRHKNPSPSVEVLRLLAPGLAKLISVDDEQVRIDSCWALSYLTDGPDENLEVALKAGVIPYVVDLISSSAKDQLAVPALRTLGNFATGSDLMTQVVVDSGILREVIPRIIKTRSNSLIKESCWLVSNVIAGTQAQIQASIDAKLVTLMLDGDAKSQFEASWAVANLVHGGTIPQVCTLYKANGLAVMCDLLKSKNVEVLCNMLDSIKAVLFALQAISGDKLENAKEQIEECGGLDSLEALQQHENSRIYETALGIIENFFSNDETDEEKENGIAGGDTNMQFNF</sequence>
<feature type="repeat" description="ARM" evidence="6">
    <location>
        <begin position="124"/>
        <end position="166"/>
    </location>
</feature>
<keyword evidence="4 5" id="KW-0653">Protein transport</keyword>
<dbReference type="Pfam" id="PF00514">
    <property type="entry name" value="Arm"/>
    <property type="match status" value="2"/>
</dbReference>
<dbReference type="Pfam" id="PF01749">
    <property type="entry name" value="IBB"/>
    <property type="match status" value="1"/>
</dbReference>
<keyword evidence="3" id="KW-0677">Repeat</keyword>
<feature type="compositionally biased region" description="Basic and acidic residues" evidence="7">
    <location>
        <begin position="8"/>
        <end position="49"/>
    </location>
</feature>
<dbReference type="InterPro" id="IPR032413">
    <property type="entry name" value="Arm_3"/>
</dbReference>
<evidence type="ECO:0000259" key="8">
    <source>
        <dbReference type="PROSITE" id="PS51214"/>
    </source>
</evidence>
<dbReference type="InterPro" id="IPR011989">
    <property type="entry name" value="ARM-like"/>
</dbReference>
<evidence type="ECO:0000256" key="7">
    <source>
        <dbReference type="SAM" id="MobiDB-lite"/>
    </source>
</evidence>
<feature type="region of interest" description="Disordered" evidence="7">
    <location>
        <begin position="1"/>
        <end position="76"/>
    </location>
</feature>
<evidence type="ECO:0000256" key="6">
    <source>
        <dbReference type="PROSITE-ProRule" id="PRU00259"/>
    </source>
</evidence>
<reference evidence="10" key="1">
    <citation type="submission" date="2022-11" db="UniProtKB">
        <authorList>
            <consortium name="WormBaseParasite"/>
        </authorList>
    </citation>
    <scope>IDENTIFICATION</scope>
</reference>
<dbReference type="Gene3D" id="1.25.10.10">
    <property type="entry name" value="Leucine-rich Repeat Variant"/>
    <property type="match status" value="1"/>
</dbReference>
<dbReference type="PROSITE" id="PS51214">
    <property type="entry name" value="IBB"/>
    <property type="match status" value="1"/>
</dbReference>
<evidence type="ECO:0000313" key="10">
    <source>
        <dbReference type="WBParaSite" id="ACRNAN_scaffold1316.g7170.t1"/>
    </source>
</evidence>
<dbReference type="SMART" id="SM00185">
    <property type="entry name" value="ARM"/>
    <property type="match status" value="8"/>
</dbReference>
<evidence type="ECO:0000256" key="4">
    <source>
        <dbReference type="ARBA" id="ARBA00022927"/>
    </source>
</evidence>
<evidence type="ECO:0000313" key="9">
    <source>
        <dbReference type="Proteomes" id="UP000887540"/>
    </source>
</evidence>
<keyword evidence="9" id="KW-1185">Reference proteome</keyword>
<proteinExistence type="inferred from homology"/>
<dbReference type="Pfam" id="PF16186">
    <property type="entry name" value="Arm_3"/>
    <property type="match status" value="1"/>
</dbReference>
<dbReference type="SUPFAM" id="SSF48371">
    <property type="entry name" value="ARM repeat"/>
    <property type="match status" value="1"/>
</dbReference>
<evidence type="ECO:0000256" key="1">
    <source>
        <dbReference type="ARBA" id="ARBA00010394"/>
    </source>
</evidence>
<dbReference type="Proteomes" id="UP000887540">
    <property type="component" value="Unplaced"/>
</dbReference>
<organism evidence="9 10">
    <name type="scientific">Acrobeloides nanus</name>
    <dbReference type="NCBI Taxonomy" id="290746"/>
    <lineage>
        <taxon>Eukaryota</taxon>
        <taxon>Metazoa</taxon>
        <taxon>Ecdysozoa</taxon>
        <taxon>Nematoda</taxon>
        <taxon>Chromadorea</taxon>
        <taxon>Rhabditida</taxon>
        <taxon>Tylenchina</taxon>
        <taxon>Cephalobomorpha</taxon>
        <taxon>Cephaloboidea</taxon>
        <taxon>Cephalobidae</taxon>
        <taxon>Acrobeloides</taxon>
    </lineage>
</organism>
<dbReference type="WBParaSite" id="ACRNAN_scaffold1316.g7170.t1">
    <property type="protein sequence ID" value="ACRNAN_scaffold1316.g7170.t1"/>
    <property type="gene ID" value="ACRNAN_scaffold1316.g7170"/>
</dbReference>
<dbReference type="PROSITE" id="PS50176">
    <property type="entry name" value="ARM_REPEAT"/>
    <property type="match status" value="1"/>
</dbReference>
<dbReference type="GO" id="GO:0006606">
    <property type="term" value="P:protein import into nucleus"/>
    <property type="evidence" value="ECO:0007669"/>
    <property type="project" value="InterPro"/>
</dbReference>
<accession>A0A914CPX9</accession>
<dbReference type="PANTHER" id="PTHR23316">
    <property type="entry name" value="IMPORTIN ALPHA"/>
    <property type="match status" value="1"/>
</dbReference>
<dbReference type="GO" id="GO:0061608">
    <property type="term" value="F:nuclear import signal receptor activity"/>
    <property type="evidence" value="ECO:0007669"/>
    <property type="project" value="InterPro"/>
</dbReference>